<keyword evidence="2" id="KW-1185">Reference proteome</keyword>
<protein>
    <submittedName>
        <fullName evidence="1">Uncharacterized protein</fullName>
    </submittedName>
</protein>
<proteinExistence type="predicted"/>
<dbReference type="AlphaFoldDB" id="A0A371IFX7"/>
<dbReference type="EMBL" id="QJKJ01000167">
    <property type="protein sequence ID" value="RDY13951.1"/>
    <property type="molecule type" value="Genomic_DNA"/>
</dbReference>
<dbReference type="PANTHER" id="PTHR33240">
    <property type="entry name" value="OS08G0508500 PROTEIN"/>
    <property type="match status" value="1"/>
</dbReference>
<dbReference type="OrthoDB" id="1736143at2759"/>
<reference evidence="1" key="1">
    <citation type="submission" date="2018-05" db="EMBL/GenBank/DDBJ databases">
        <title>Draft genome of Mucuna pruriens seed.</title>
        <authorList>
            <person name="Nnadi N.E."/>
            <person name="Vos R."/>
            <person name="Hasami M.H."/>
            <person name="Devisetty U.K."/>
            <person name="Aguiy J.C."/>
        </authorList>
    </citation>
    <scope>NUCLEOTIDE SEQUENCE [LARGE SCALE GENOMIC DNA]</scope>
    <source>
        <strain evidence="1">JCA_2017</strain>
    </source>
</reference>
<accession>A0A371IFX7</accession>
<evidence type="ECO:0000313" key="2">
    <source>
        <dbReference type="Proteomes" id="UP000257109"/>
    </source>
</evidence>
<sequence>MGEISLPILIGLALFNINFQVMDIRPAYSFLLGRPWIHVAGAVLSSLHQQVKFISNHQIISIMGERELVITTPVPEEYIKGDEEALEASFQSLKVESTKGGKP</sequence>
<evidence type="ECO:0000313" key="1">
    <source>
        <dbReference type="EMBL" id="RDY13951.1"/>
    </source>
</evidence>
<gene>
    <name evidence="1" type="ORF">CR513_01042</name>
</gene>
<dbReference type="PANTHER" id="PTHR33240:SF15">
    <property type="entry name" value="GAG-PRO-LIKE PROTEIN"/>
    <property type="match status" value="1"/>
</dbReference>
<dbReference type="Proteomes" id="UP000257109">
    <property type="component" value="Unassembled WGS sequence"/>
</dbReference>
<name>A0A371IFX7_MUCPR</name>
<dbReference type="STRING" id="157652.A0A371IFX7"/>
<comment type="caution">
    <text evidence="1">The sequence shown here is derived from an EMBL/GenBank/DDBJ whole genome shotgun (WGS) entry which is preliminary data.</text>
</comment>
<organism evidence="1 2">
    <name type="scientific">Mucuna pruriens</name>
    <name type="common">Velvet bean</name>
    <name type="synonym">Dolichos pruriens</name>
    <dbReference type="NCBI Taxonomy" id="157652"/>
    <lineage>
        <taxon>Eukaryota</taxon>
        <taxon>Viridiplantae</taxon>
        <taxon>Streptophyta</taxon>
        <taxon>Embryophyta</taxon>
        <taxon>Tracheophyta</taxon>
        <taxon>Spermatophyta</taxon>
        <taxon>Magnoliopsida</taxon>
        <taxon>eudicotyledons</taxon>
        <taxon>Gunneridae</taxon>
        <taxon>Pentapetalae</taxon>
        <taxon>rosids</taxon>
        <taxon>fabids</taxon>
        <taxon>Fabales</taxon>
        <taxon>Fabaceae</taxon>
        <taxon>Papilionoideae</taxon>
        <taxon>50 kb inversion clade</taxon>
        <taxon>NPAAA clade</taxon>
        <taxon>indigoferoid/millettioid clade</taxon>
        <taxon>Phaseoleae</taxon>
        <taxon>Mucuna</taxon>
    </lineage>
</organism>
<feature type="non-terminal residue" evidence="1">
    <location>
        <position position="1"/>
    </location>
</feature>